<keyword evidence="5" id="KW-1185">Reference proteome</keyword>
<accession>A0A088RTP8</accession>
<dbReference type="KEGG" id="lpan:LPMP_231710"/>
<dbReference type="GO" id="GO:0005737">
    <property type="term" value="C:cytoplasm"/>
    <property type="evidence" value="ECO:0007669"/>
    <property type="project" value="TreeGrafter"/>
</dbReference>
<organism evidence="4 5">
    <name type="scientific">Leishmania panamensis</name>
    <dbReference type="NCBI Taxonomy" id="5679"/>
    <lineage>
        <taxon>Eukaryota</taxon>
        <taxon>Discoba</taxon>
        <taxon>Euglenozoa</taxon>
        <taxon>Kinetoplastea</taxon>
        <taxon>Metakinetoplastina</taxon>
        <taxon>Trypanosomatida</taxon>
        <taxon>Trypanosomatidae</taxon>
        <taxon>Leishmaniinae</taxon>
        <taxon>Leishmania</taxon>
        <taxon>Leishmania guyanensis species complex</taxon>
    </lineage>
</organism>
<dbReference type="GO" id="GO:0005730">
    <property type="term" value="C:nucleolus"/>
    <property type="evidence" value="ECO:0007669"/>
    <property type="project" value="UniProtKB-SubCell"/>
</dbReference>
<dbReference type="OrthoDB" id="440760at2759"/>
<evidence type="ECO:0000256" key="1">
    <source>
        <dbReference type="ARBA" id="ARBA00004604"/>
    </source>
</evidence>
<dbReference type="InterPro" id="IPR012340">
    <property type="entry name" value="NA-bd_OB-fold"/>
</dbReference>
<reference evidence="4 5" key="1">
    <citation type="journal article" date="2015" name="Sci. Rep.">
        <title>The genome of Leishmania panamensis: insights into genomics of the L. (Viannia) subgenus.</title>
        <authorList>
            <person name="Llanes A."/>
            <person name="Restrepo C.M."/>
            <person name="Vecchio G.D."/>
            <person name="Anguizola F.J."/>
            <person name="Lleonart R."/>
        </authorList>
    </citation>
    <scope>NUCLEOTIDE SEQUENCE [LARGE SCALE GENOMIC DNA]</scope>
    <source>
        <strain evidence="4 5">MHOM/PA/94/PSC-1</strain>
    </source>
</reference>
<dbReference type="EMBL" id="CP009392">
    <property type="protein sequence ID" value="AIN98619.1"/>
    <property type="molecule type" value="Genomic_DNA"/>
</dbReference>
<sequence length="281" mass="29922">MPVILHTGARVAPGDTIFTSPAAVTSSNDALEGGAAEEAEVVPREGCVVQYVERYVTPKALSLSAPSTVVERLIVATRHGIAQWDGPLVSVFPLTSSGRAEYAAARGTGTPPGSTVSSSRHTVLGPRPGDTVHLRITRLNHLFAFGEVIAVNWRWCSHRSLSSAAAGGGGNNSGVFKGVLRQEDIRPFKPSKDQLLPPPPSLSFGPGDIVLAEVISQSDVHQYQLSTISEGCGVVESFITTIEGRYGGQEKIKLEHIPGRRDAMMIRSTGEVVPRWCPLLP</sequence>
<proteinExistence type="predicted"/>
<dbReference type="eggNOG" id="ENOG502S0ZH">
    <property type="taxonomic scope" value="Eukaryota"/>
</dbReference>
<comment type="subcellular location">
    <subcellularLocation>
        <location evidence="1">Nucleus</location>
        <location evidence="1">Nucleolus</location>
    </subcellularLocation>
</comment>
<dbReference type="PANTHER" id="PTHR12686:SF8">
    <property type="entry name" value="EXOSOME COMPLEX COMPONENT CSL4"/>
    <property type="match status" value="1"/>
</dbReference>
<evidence type="ECO:0000313" key="4">
    <source>
        <dbReference type="EMBL" id="AIN98619.1"/>
    </source>
</evidence>
<dbReference type="VEuPathDB" id="TriTrypDB:LPMP_231710"/>
<evidence type="ECO:0000256" key="2">
    <source>
        <dbReference type="ARBA" id="ARBA00022835"/>
    </source>
</evidence>
<dbReference type="AlphaFoldDB" id="A0A088RTP8"/>
<evidence type="ECO:0000256" key="3">
    <source>
        <dbReference type="SAM" id="MobiDB-lite"/>
    </source>
</evidence>
<dbReference type="SUPFAM" id="SSF50249">
    <property type="entry name" value="Nucleic acid-binding proteins"/>
    <property type="match status" value="1"/>
</dbReference>
<feature type="compositionally biased region" description="Low complexity" evidence="3">
    <location>
        <begin position="107"/>
        <end position="119"/>
    </location>
</feature>
<dbReference type="InterPro" id="IPR039771">
    <property type="entry name" value="Csl4"/>
</dbReference>
<feature type="region of interest" description="Disordered" evidence="3">
    <location>
        <begin position="103"/>
        <end position="124"/>
    </location>
</feature>
<dbReference type="GO" id="GO:0006396">
    <property type="term" value="P:RNA processing"/>
    <property type="evidence" value="ECO:0007669"/>
    <property type="project" value="InterPro"/>
</dbReference>
<name>A0A088RTP8_LEIPA</name>
<dbReference type="Proteomes" id="UP000063063">
    <property type="component" value="Chromosome 23"/>
</dbReference>
<dbReference type="VEuPathDB" id="TriTrypDB:LPAL13_230025100"/>
<evidence type="ECO:0000313" key="5">
    <source>
        <dbReference type="Proteomes" id="UP000063063"/>
    </source>
</evidence>
<protein>
    <submittedName>
        <fullName evidence="4">Csl4p-like protein</fullName>
    </submittedName>
</protein>
<dbReference type="PANTHER" id="PTHR12686">
    <property type="entry name" value="3'-5' EXORIBONUCLEASE CSL4-RELATED"/>
    <property type="match status" value="1"/>
</dbReference>
<dbReference type="RefSeq" id="XP_010699326.1">
    <property type="nucleotide sequence ID" value="XM_010701024.1"/>
</dbReference>
<dbReference type="GeneID" id="22575376"/>
<keyword evidence="2" id="KW-0271">Exosome</keyword>
<dbReference type="Gene3D" id="2.40.50.140">
    <property type="entry name" value="Nucleic acid-binding proteins"/>
    <property type="match status" value="1"/>
</dbReference>
<dbReference type="GO" id="GO:0000176">
    <property type="term" value="C:nuclear exosome (RNase complex)"/>
    <property type="evidence" value="ECO:0007669"/>
    <property type="project" value="TreeGrafter"/>
</dbReference>
<gene>
    <name evidence="4" type="ORF">LPMP_231710</name>
</gene>